<dbReference type="Proteomes" id="UP000294668">
    <property type="component" value="Unassembled WGS sequence"/>
</dbReference>
<dbReference type="SUPFAM" id="SSF54211">
    <property type="entry name" value="Ribosomal protein S5 domain 2-like"/>
    <property type="match status" value="1"/>
</dbReference>
<dbReference type="InterPro" id="IPR020568">
    <property type="entry name" value="Ribosomal_Su5_D2-typ_SF"/>
</dbReference>
<organism evidence="5 7">
    <name type="scientific">Lentilactobacillus parakefiri</name>
    <dbReference type="NCBI Taxonomy" id="152332"/>
    <lineage>
        <taxon>Bacteria</taxon>
        <taxon>Bacillati</taxon>
        <taxon>Bacillota</taxon>
        <taxon>Bacilli</taxon>
        <taxon>Lactobacillales</taxon>
        <taxon>Lactobacillaceae</taxon>
        <taxon>Lentilactobacillus</taxon>
    </lineage>
</organism>
<dbReference type="FunFam" id="3.30.230.40:FF:000003">
    <property type="entry name" value="Imidazoleglycerol-phosphate dehydratase HisB"/>
    <property type="match status" value="1"/>
</dbReference>
<evidence type="ECO:0000313" key="8">
    <source>
        <dbReference type="Proteomes" id="UP000294668"/>
    </source>
</evidence>
<evidence type="ECO:0000256" key="4">
    <source>
        <dbReference type="ARBA" id="ARBA00023239"/>
    </source>
</evidence>
<keyword evidence="2" id="KW-0028">Amino-acid biosynthesis</keyword>
<reference evidence="5 7" key="1">
    <citation type="journal article" date="2017" name="Biosci Microbiota Food Health">
        <title>Genomic characterization reconfirms the taxonomic status of Lactobacillus parakefiri.</title>
        <authorList>
            <person name="Tanizawa Y."/>
            <person name="Kobayashi H."/>
            <person name="Kaminuma E."/>
            <person name="Sakamoto M."/>
            <person name="Ohkuma M."/>
            <person name="Nakamura Y."/>
            <person name="Arita M."/>
            <person name="Tohno M."/>
        </authorList>
    </citation>
    <scope>NUCLEOTIDE SEQUENCE [LARGE SCALE GENOMIC DNA]</scope>
    <source>
        <strain evidence="5 7">JCM 8573</strain>
    </source>
</reference>
<dbReference type="Pfam" id="PF00475">
    <property type="entry name" value="IGPD"/>
    <property type="match status" value="1"/>
</dbReference>
<keyword evidence="3" id="KW-0368">Histidine biosynthesis</keyword>
<dbReference type="InterPro" id="IPR038494">
    <property type="entry name" value="IGPD_sf"/>
</dbReference>
<evidence type="ECO:0000313" key="5">
    <source>
        <dbReference type="EMBL" id="GAW71643.1"/>
    </source>
</evidence>
<keyword evidence="4" id="KW-0456">Lyase</keyword>
<dbReference type="Gene3D" id="3.30.230.40">
    <property type="entry name" value="Imidazole glycerol phosphate dehydratase, domain 1"/>
    <property type="match status" value="1"/>
</dbReference>
<evidence type="ECO:0000313" key="6">
    <source>
        <dbReference type="EMBL" id="TDG91463.1"/>
    </source>
</evidence>
<protein>
    <submittedName>
        <fullName evidence="5">Imidazoleglycerol-phosphate dehydratase</fullName>
    </submittedName>
</protein>
<evidence type="ECO:0000256" key="3">
    <source>
        <dbReference type="ARBA" id="ARBA00023102"/>
    </source>
</evidence>
<gene>
    <name evidence="5" type="primary">hisB_2</name>
    <name evidence="6" type="ORF">C5L28_002340</name>
    <name evidence="5" type="ORF">LPKJCM_00724</name>
</gene>
<comment type="caution">
    <text evidence="5">The sequence shown here is derived from an EMBL/GenBank/DDBJ whole genome shotgun (WGS) entry which is preliminary data.</text>
</comment>
<evidence type="ECO:0000256" key="2">
    <source>
        <dbReference type="ARBA" id="ARBA00022605"/>
    </source>
</evidence>
<dbReference type="EMBL" id="PUFL01000055">
    <property type="protein sequence ID" value="TDG91463.1"/>
    <property type="molecule type" value="Genomic_DNA"/>
</dbReference>
<dbReference type="PANTHER" id="PTHR23133">
    <property type="entry name" value="IMIDAZOLEGLYCEROL-PHOSPHATE DEHYDRATASE HIS7"/>
    <property type="match status" value="1"/>
</dbReference>
<name>A0A224VEW2_9LACO</name>
<comment type="pathway">
    <text evidence="1">Amino-acid biosynthesis; L-histidine biosynthesis; L-histidine from 5-phospho-alpha-D-ribose 1-diphosphate: step 6/9.</text>
</comment>
<dbReference type="AlphaFoldDB" id="A0A224VEW2"/>
<dbReference type="GO" id="GO:0000105">
    <property type="term" value="P:L-histidine biosynthetic process"/>
    <property type="evidence" value="ECO:0007669"/>
    <property type="project" value="UniProtKB-KW"/>
</dbReference>
<keyword evidence="8" id="KW-1185">Reference proteome</keyword>
<dbReference type="GO" id="GO:0004424">
    <property type="term" value="F:imidazoleglycerol-phosphate dehydratase activity"/>
    <property type="evidence" value="ECO:0007669"/>
    <property type="project" value="InterPro"/>
</dbReference>
<evidence type="ECO:0000313" key="7">
    <source>
        <dbReference type="Proteomes" id="UP000214739"/>
    </source>
</evidence>
<dbReference type="EMBL" id="BDGB01000041">
    <property type="protein sequence ID" value="GAW71643.1"/>
    <property type="molecule type" value="Genomic_DNA"/>
</dbReference>
<dbReference type="PANTHER" id="PTHR23133:SF2">
    <property type="entry name" value="IMIDAZOLEGLYCEROL-PHOSPHATE DEHYDRATASE"/>
    <property type="match status" value="1"/>
</dbReference>
<dbReference type="Proteomes" id="UP000214739">
    <property type="component" value="Unassembled WGS sequence"/>
</dbReference>
<accession>A0A224VEW2</accession>
<sequence length="74" mass="8177">MRTATIARNTNETQIELSLNLDDYSKIQIDTGIGFFNHMLDAFARHGRFGLVVKAKGDLDVDPNHTTEDVGIGT</sequence>
<reference evidence="6 8" key="2">
    <citation type="journal article" date="2019" name="Appl. Microbiol. Biotechnol.">
        <title>Uncovering carbohydrate metabolism through a genotype-phenotype association study of 56 lactic acid bacteria genomes.</title>
        <authorList>
            <person name="Buron-Moles G."/>
            <person name="Chailyan A."/>
            <person name="Dolejs I."/>
            <person name="Forster J."/>
            <person name="Miks M.H."/>
        </authorList>
    </citation>
    <scope>NUCLEOTIDE SEQUENCE [LARGE SCALE GENOMIC DNA]</scope>
    <source>
        <strain evidence="6 8">DSM 10551</strain>
    </source>
</reference>
<reference evidence="6" key="3">
    <citation type="submission" date="2019-02" db="EMBL/GenBank/DDBJ databases">
        <authorList>
            <person name="Buron G."/>
            <person name="Chaylann A."/>
            <person name="Dolejs I."/>
            <person name="Forster J."/>
            <person name="Miks M.H."/>
        </authorList>
    </citation>
    <scope>NUCLEOTIDE SEQUENCE</scope>
    <source>
        <strain evidence="6">DSM 10551</strain>
    </source>
</reference>
<evidence type="ECO:0000256" key="1">
    <source>
        <dbReference type="ARBA" id="ARBA00005047"/>
    </source>
</evidence>
<dbReference type="InterPro" id="IPR000807">
    <property type="entry name" value="ImidazoleglycerolP_deHydtase"/>
</dbReference>
<proteinExistence type="predicted"/>